<keyword evidence="4" id="KW-0597">Phosphoprotein</keyword>
<dbReference type="InterPro" id="IPR050736">
    <property type="entry name" value="Sensor_HK_Regulatory"/>
</dbReference>
<feature type="domain" description="PAC" evidence="14">
    <location>
        <begin position="387"/>
        <end position="441"/>
    </location>
</feature>
<dbReference type="PANTHER" id="PTHR43711:SF29">
    <property type="entry name" value="HISTIDINE KINASE"/>
    <property type="match status" value="1"/>
</dbReference>
<evidence type="ECO:0000313" key="16">
    <source>
        <dbReference type="Proteomes" id="UP000238916"/>
    </source>
</evidence>
<feature type="domain" description="PAS" evidence="13">
    <location>
        <begin position="316"/>
        <end position="373"/>
    </location>
</feature>
<dbReference type="InterPro" id="IPR035965">
    <property type="entry name" value="PAS-like_dom_sf"/>
</dbReference>
<evidence type="ECO:0000256" key="1">
    <source>
        <dbReference type="ARBA" id="ARBA00000085"/>
    </source>
</evidence>
<dbReference type="Gene3D" id="1.10.287.130">
    <property type="match status" value="1"/>
</dbReference>
<dbReference type="InterPro" id="IPR003661">
    <property type="entry name" value="HisK_dim/P_dom"/>
</dbReference>
<evidence type="ECO:0000256" key="3">
    <source>
        <dbReference type="ARBA" id="ARBA00012438"/>
    </source>
</evidence>
<keyword evidence="9" id="KW-0902">Two-component regulatory system</keyword>
<dbReference type="GO" id="GO:0005524">
    <property type="term" value="F:ATP binding"/>
    <property type="evidence" value="ECO:0007669"/>
    <property type="project" value="UniProtKB-KW"/>
</dbReference>
<dbReference type="CDD" id="cd00082">
    <property type="entry name" value="HisKA"/>
    <property type="match status" value="1"/>
</dbReference>
<dbReference type="AlphaFoldDB" id="A0A2U3LYH2"/>
<protein>
    <recommendedName>
        <fullName evidence="3">histidine kinase</fullName>
        <ecNumber evidence="3">2.7.13.3</ecNumber>
    </recommendedName>
</protein>
<dbReference type="Gene3D" id="3.30.565.10">
    <property type="entry name" value="Histidine kinase-like ATPase, C-terminal domain"/>
    <property type="match status" value="1"/>
</dbReference>
<dbReference type="SMART" id="SM00086">
    <property type="entry name" value="PAC"/>
    <property type="match status" value="3"/>
</dbReference>
<dbReference type="Pfam" id="PF13426">
    <property type="entry name" value="PAS_9"/>
    <property type="match status" value="2"/>
</dbReference>
<dbReference type="PROSITE" id="PS50112">
    <property type="entry name" value="PAS"/>
    <property type="match status" value="2"/>
</dbReference>
<dbReference type="Pfam" id="PF02518">
    <property type="entry name" value="HATPase_c"/>
    <property type="match status" value="1"/>
</dbReference>
<gene>
    <name evidence="15" type="ORF">SBF1_970002</name>
</gene>
<dbReference type="InterPro" id="IPR013767">
    <property type="entry name" value="PAS_fold"/>
</dbReference>
<dbReference type="InterPro" id="IPR036097">
    <property type="entry name" value="HisK_dim/P_sf"/>
</dbReference>
<evidence type="ECO:0000259" key="14">
    <source>
        <dbReference type="PROSITE" id="PS50113"/>
    </source>
</evidence>
<organism evidence="15 16">
    <name type="scientific">Candidatus Desulfosporosinus infrequens</name>
    <dbReference type="NCBI Taxonomy" id="2043169"/>
    <lineage>
        <taxon>Bacteria</taxon>
        <taxon>Bacillati</taxon>
        <taxon>Bacillota</taxon>
        <taxon>Clostridia</taxon>
        <taxon>Eubacteriales</taxon>
        <taxon>Desulfitobacteriaceae</taxon>
        <taxon>Desulfosporosinus</taxon>
    </lineage>
</organism>
<evidence type="ECO:0000313" key="15">
    <source>
        <dbReference type="EMBL" id="SPF56983.1"/>
    </source>
</evidence>
<dbReference type="SUPFAM" id="SSF47384">
    <property type="entry name" value="Homodimeric domain of signal transducing histidine kinase"/>
    <property type="match status" value="1"/>
</dbReference>
<dbReference type="InterPro" id="IPR000014">
    <property type="entry name" value="PAS"/>
</dbReference>
<dbReference type="SUPFAM" id="SSF55874">
    <property type="entry name" value="ATPase domain of HSP90 chaperone/DNA topoisomerase II/histidine kinase"/>
    <property type="match status" value="1"/>
</dbReference>
<keyword evidence="6" id="KW-0547">Nucleotide-binding</keyword>
<comment type="catalytic activity">
    <reaction evidence="1">
        <text>ATP + protein L-histidine = ADP + protein N-phospho-L-histidine.</text>
        <dbReference type="EC" id="2.7.13.3"/>
    </reaction>
</comment>
<dbReference type="InterPro" id="IPR003594">
    <property type="entry name" value="HATPase_dom"/>
</dbReference>
<dbReference type="GO" id="GO:0016020">
    <property type="term" value="C:membrane"/>
    <property type="evidence" value="ECO:0007669"/>
    <property type="project" value="UniProtKB-SubCell"/>
</dbReference>
<dbReference type="EC" id="2.7.13.3" evidence="3"/>
<dbReference type="SMART" id="SM00091">
    <property type="entry name" value="PAS"/>
    <property type="match status" value="2"/>
</dbReference>
<name>A0A2U3LYH2_9FIRM</name>
<dbReference type="SMART" id="SM00387">
    <property type="entry name" value="HATPase_c"/>
    <property type="match status" value="1"/>
</dbReference>
<sequence length="792" mass="89274">MAISRIGWWCEETMNDSNNQAEAVLKLCEDKFSLVFHSSPAAMLITHLGDRKIVETNRAFVKLSGFSQQEVIGHTALELGIYADPWDCEHIIKTTLVEGRLDDFDFSFNTKEGKRLFCRISTESIQLEEPCMLSTITDLTEIKRVEEALRESEAKFKGIYESSYDAIMLIKGDTYIDCNSQSLELFDIESREKFMELGPAKLSPPIQPDGEETSKAVNDRLKMALQQGYNNFEWMHRKSNDEDFYADVRLASFNIGNEKVIRAMVRDISELKRVEAEIHVLNEELEQRVILRTTELEQANKELQTATEQMEESTQRLRMLFQAIDASPISVVITDWRKDIIYANSHAAIVTGYSLDELIGKNPRILKSGQHPEQYYTRMWATLDGGKQWKGEVCNKKKNGELFWESSAISPVFDAAGKVSNYIAVKEDITEQRRLIQEMEIAKLAAEAANQAKSTFIANMSHEIRTPLNGILGFAQLMQNDLSLTTEQTEFIKIINRSGEHLLALINDILEMSKIESERVGLNLVDFSLLDLLDDCAKMFMVLITQKNLRLNIDQINPIPSNIRADGKKVRQVLINIIGNAIKFTEKGGVDIRVLCTNGQKEDQLLLTIEVEDTGFGIAPEEIGKVFEVFEQTQSGKLQGSGSGLGMTISRNYARLMGGDLTVTSRLGEGCTFRFTLIVQNSSSDSFQEKMKSLRRDVLGLGSGDPSPQDTLEESLITTALEESQLLVAEVPVRVIDSIVEAVEFGKSVVLKELISQEIMRYSPALGQRLLELANNYDYRGIRDILKKAEMV</sequence>
<evidence type="ECO:0000259" key="13">
    <source>
        <dbReference type="PROSITE" id="PS50112"/>
    </source>
</evidence>
<dbReference type="GO" id="GO:0006355">
    <property type="term" value="P:regulation of DNA-templated transcription"/>
    <property type="evidence" value="ECO:0007669"/>
    <property type="project" value="InterPro"/>
</dbReference>
<dbReference type="PANTHER" id="PTHR43711">
    <property type="entry name" value="TWO-COMPONENT HISTIDINE KINASE"/>
    <property type="match status" value="1"/>
</dbReference>
<dbReference type="OrthoDB" id="9809348at2"/>
<evidence type="ECO:0000256" key="5">
    <source>
        <dbReference type="ARBA" id="ARBA00022679"/>
    </source>
</evidence>
<dbReference type="InterPro" id="IPR005467">
    <property type="entry name" value="His_kinase_dom"/>
</dbReference>
<comment type="subcellular location">
    <subcellularLocation>
        <location evidence="2">Membrane</location>
    </subcellularLocation>
</comment>
<dbReference type="PROSITE" id="PS50113">
    <property type="entry name" value="PAC"/>
    <property type="match status" value="1"/>
</dbReference>
<dbReference type="FunFam" id="1.10.287.130:FF:000038">
    <property type="entry name" value="Sensory transduction histidine kinase"/>
    <property type="match status" value="1"/>
</dbReference>
<evidence type="ECO:0000256" key="9">
    <source>
        <dbReference type="ARBA" id="ARBA00023012"/>
    </source>
</evidence>
<evidence type="ECO:0000256" key="4">
    <source>
        <dbReference type="ARBA" id="ARBA00022553"/>
    </source>
</evidence>
<evidence type="ECO:0000256" key="10">
    <source>
        <dbReference type="ARBA" id="ARBA00023136"/>
    </source>
</evidence>
<keyword evidence="5 15" id="KW-0808">Transferase</keyword>
<feature type="domain" description="PAS" evidence="13">
    <location>
        <begin position="28"/>
        <end position="77"/>
    </location>
</feature>
<keyword evidence="11" id="KW-0175">Coiled coil</keyword>
<dbReference type="InterPro" id="IPR001610">
    <property type="entry name" value="PAC"/>
</dbReference>
<dbReference type="Pfam" id="PF00512">
    <property type="entry name" value="HisKA"/>
    <property type="match status" value="1"/>
</dbReference>
<evidence type="ECO:0000256" key="6">
    <source>
        <dbReference type="ARBA" id="ARBA00022741"/>
    </source>
</evidence>
<dbReference type="PROSITE" id="PS50109">
    <property type="entry name" value="HIS_KIN"/>
    <property type="match status" value="1"/>
</dbReference>
<keyword evidence="8" id="KW-0067">ATP-binding</keyword>
<evidence type="ECO:0000256" key="11">
    <source>
        <dbReference type="SAM" id="Coils"/>
    </source>
</evidence>
<dbReference type="Gene3D" id="3.30.450.20">
    <property type="entry name" value="PAS domain"/>
    <property type="match status" value="3"/>
</dbReference>
<dbReference type="Pfam" id="PF00989">
    <property type="entry name" value="PAS"/>
    <property type="match status" value="1"/>
</dbReference>
<dbReference type="InterPro" id="IPR000700">
    <property type="entry name" value="PAS-assoc_C"/>
</dbReference>
<dbReference type="InterPro" id="IPR004358">
    <property type="entry name" value="Sig_transdc_His_kin-like_C"/>
</dbReference>
<keyword evidence="10" id="KW-0472">Membrane</keyword>
<evidence type="ECO:0000256" key="2">
    <source>
        <dbReference type="ARBA" id="ARBA00004370"/>
    </source>
</evidence>
<dbReference type="CDD" id="cd16922">
    <property type="entry name" value="HATPase_EvgS-ArcB-TorS-like"/>
    <property type="match status" value="1"/>
</dbReference>
<accession>A0A2U3LYH2</accession>
<evidence type="ECO:0000259" key="12">
    <source>
        <dbReference type="PROSITE" id="PS50109"/>
    </source>
</evidence>
<dbReference type="InterPro" id="IPR036890">
    <property type="entry name" value="HATPase_C_sf"/>
</dbReference>
<reference evidence="16" key="1">
    <citation type="submission" date="2018-02" db="EMBL/GenBank/DDBJ databases">
        <authorList>
            <person name="Hausmann B."/>
        </authorList>
    </citation>
    <scope>NUCLEOTIDE SEQUENCE [LARGE SCALE GENOMIC DNA]</scope>
    <source>
        <strain evidence="16">Peat soil MAG SbF1</strain>
    </source>
</reference>
<evidence type="ECO:0000256" key="7">
    <source>
        <dbReference type="ARBA" id="ARBA00022777"/>
    </source>
</evidence>
<evidence type="ECO:0000256" key="8">
    <source>
        <dbReference type="ARBA" id="ARBA00022840"/>
    </source>
</evidence>
<proteinExistence type="predicted"/>
<dbReference type="PRINTS" id="PR00344">
    <property type="entry name" value="BCTRLSENSOR"/>
</dbReference>
<feature type="coiled-coil region" evidence="11">
    <location>
        <begin position="264"/>
        <end position="323"/>
    </location>
</feature>
<feature type="domain" description="Histidine kinase" evidence="12">
    <location>
        <begin position="459"/>
        <end position="681"/>
    </location>
</feature>
<dbReference type="SUPFAM" id="SSF55785">
    <property type="entry name" value="PYP-like sensor domain (PAS domain)"/>
    <property type="match status" value="3"/>
</dbReference>
<dbReference type="Proteomes" id="UP000238916">
    <property type="component" value="Unassembled WGS sequence"/>
</dbReference>
<dbReference type="CDD" id="cd00130">
    <property type="entry name" value="PAS"/>
    <property type="match status" value="2"/>
</dbReference>
<keyword evidence="7 15" id="KW-0418">Kinase</keyword>
<dbReference type="EMBL" id="OMOF01000967">
    <property type="protein sequence ID" value="SPF56983.1"/>
    <property type="molecule type" value="Genomic_DNA"/>
</dbReference>
<dbReference type="NCBIfam" id="TIGR00229">
    <property type="entry name" value="sensory_box"/>
    <property type="match status" value="3"/>
</dbReference>
<dbReference type="GO" id="GO:0000155">
    <property type="term" value="F:phosphorelay sensor kinase activity"/>
    <property type="evidence" value="ECO:0007669"/>
    <property type="project" value="InterPro"/>
</dbReference>
<dbReference type="SMART" id="SM00388">
    <property type="entry name" value="HisKA"/>
    <property type="match status" value="1"/>
</dbReference>